<dbReference type="PANTHER" id="PTHR12242">
    <property type="entry name" value="OS02G0130600 PROTEIN-RELATED"/>
    <property type="match status" value="1"/>
</dbReference>
<feature type="transmembrane region" description="Helical" evidence="1">
    <location>
        <begin position="213"/>
        <end position="237"/>
    </location>
</feature>
<feature type="transmembrane region" description="Helical" evidence="1">
    <location>
        <begin position="41"/>
        <end position="64"/>
    </location>
</feature>
<dbReference type="PANTHER" id="PTHR12242:SF33">
    <property type="entry name" value="TRANSMEMBRANE PROTEIN"/>
    <property type="match status" value="1"/>
</dbReference>
<keyword evidence="1" id="KW-0812">Transmembrane</keyword>
<feature type="transmembrane region" description="Helical" evidence="1">
    <location>
        <begin position="365"/>
        <end position="385"/>
    </location>
</feature>
<evidence type="ECO:0000313" key="2">
    <source>
        <dbReference type="EMBL" id="CAF2194317.1"/>
    </source>
</evidence>
<feature type="transmembrane region" description="Helical" evidence="1">
    <location>
        <begin position="103"/>
        <end position="123"/>
    </location>
</feature>
<dbReference type="AlphaFoldDB" id="A0A816Z7P4"/>
<name>A0A816Z7P4_BRANA</name>
<protein>
    <submittedName>
        <fullName evidence="2">(rape) hypothetical protein</fullName>
    </submittedName>
</protein>
<keyword evidence="1" id="KW-1133">Transmembrane helix</keyword>
<evidence type="ECO:0000256" key="1">
    <source>
        <dbReference type="SAM" id="Phobius"/>
    </source>
</evidence>
<dbReference type="Proteomes" id="UP001295469">
    <property type="component" value="Chromosome A07"/>
</dbReference>
<gene>
    <name evidence="2" type="ORF">DARMORV10_A07P36940.1</name>
</gene>
<feature type="transmembrane region" description="Helical" evidence="1">
    <location>
        <begin position="129"/>
        <end position="153"/>
    </location>
</feature>
<dbReference type="EMBL" id="HG994361">
    <property type="protein sequence ID" value="CAF2194317.1"/>
    <property type="molecule type" value="Genomic_DNA"/>
</dbReference>
<reference evidence="2" key="1">
    <citation type="submission" date="2021-01" db="EMBL/GenBank/DDBJ databases">
        <authorList>
            <consortium name="Genoscope - CEA"/>
            <person name="William W."/>
        </authorList>
    </citation>
    <scope>NUCLEOTIDE SEQUENCE</scope>
</reference>
<feature type="transmembrane region" description="Helical" evidence="1">
    <location>
        <begin position="243"/>
        <end position="265"/>
    </location>
</feature>
<accession>A0A816Z7P4</accession>
<organism evidence="2">
    <name type="scientific">Brassica napus</name>
    <name type="common">Rape</name>
    <dbReference type="NCBI Taxonomy" id="3708"/>
    <lineage>
        <taxon>Eukaryota</taxon>
        <taxon>Viridiplantae</taxon>
        <taxon>Streptophyta</taxon>
        <taxon>Embryophyta</taxon>
        <taxon>Tracheophyta</taxon>
        <taxon>Spermatophyta</taxon>
        <taxon>Magnoliopsida</taxon>
        <taxon>eudicotyledons</taxon>
        <taxon>Gunneridae</taxon>
        <taxon>Pentapetalae</taxon>
        <taxon>rosids</taxon>
        <taxon>malvids</taxon>
        <taxon>Brassicales</taxon>
        <taxon>Brassicaceae</taxon>
        <taxon>Brassiceae</taxon>
        <taxon>Brassica</taxon>
    </lineage>
</organism>
<keyword evidence="1" id="KW-0472">Membrane</keyword>
<feature type="transmembrane region" description="Helical" evidence="1">
    <location>
        <begin position="277"/>
        <end position="301"/>
    </location>
</feature>
<proteinExistence type="predicted"/>
<sequence length="404" mass="46776">MRMMMTNVFSRIDLSSFVTGTTEHTWQPTMSAETNIPSYWLNWRFFVCAIFILTSLFLSSFLIWKYEGPVKRKADDQREPVGVVYDDETWNTCVARIHPNWLLGFRVFGFVVLLGLISGNAIADGASIFIFYTQLTFILVTIYFGLGALLSIYRYKSGENCLNGVSTADEELGSYRPPMNGENSNVFKFSNGHERHNTSTRQVASTLGYIHQALYQTCGGAVLLTDGVFWFIIYPFLTSKDFSLSFFIVVMHSVNAVFLLGETFLNSLRFPLFRISYFVVWTGVFVLFQWIVHACVSFWYLSWFNLSFFNVSMNRLVLQYVWCRWPYPFLDVSSAYAPLWYATQTRVTVPCISYEHQKVEIRLNFRYAAVGLMHLPCFGLFALIVKLKYLWLSKCFSDEPYSNR</sequence>